<dbReference type="PANTHER" id="PTHR30537">
    <property type="entry name" value="HTH-TYPE TRANSCRIPTIONAL REGULATOR"/>
    <property type="match status" value="1"/>
</dbReference>
<protein>
    <submittedName>
        <fullName evidence="6">LysR family transcriptional regulator</fullName>
    </submittedName>
</protein>
<keyword evidence="2" id="KW-0805">Transcription regulation</keyword>
<dbReference type="Proteomes" id="UP000509782">
    <property type="component" value="Chromosome"/>
</dbReference>
<dbReference type="InterPro" id="IPR000847">
    <property type="entry name" value="LysR_HTH_N"/>
</dbReference>
<evidence type="ECO:0000259" key="5">
    <source>
        <dbReference type="PROSITE" id="PS50931"/>
    </source>
</evidence>
<dbReference type="Pfam" id="PF00126">
    <property type="entry name" value="HTH_1"/>
    <property type="match status" value="1"/>
</dbReference>
<dbReference type="Gene3D" id="3.40.190.290">
    <property type="match status" value="1"/>
</dbReference>
<accession>A0A6N0JFA8</accession>
<keyword evidence="3" id="KW-0238">DNA-binding</keyword>
<name>A0A6N0JFA8_ACHDE</name>
<reference evidence="6 7" key="1">
    <citation type="submission" date="2020-05" db="EMBL/GenBank/DDBJ databases">
        <title>FDA dAtabase for Regulatory Grade micrObial Sequences (FDA-ARGOS): Supporting development and validation of Infectious Disease Dx tests.</title>
        <authorList>
            <person name="Sproer C."/>
            <person name="Gronow S."/>
            <person name="Severitt S."/>
            <person name="Schroder I."/>
            <person name="Tallon L."/>
            <person name="Sadzewicz L."/>
            <person name="Zhao X."/>
            <person name="Vavikolanu K."/>
            <person name="Mehta A."/>
            <person name="Aluvathingal J."/>
            <person name="Nadendla S."/>
            <person name="Myers T."/>
            <person name="Yan Y."/>
            <person name="Sichtig H."/>
        </authorList>
    </citation>
    <scope>NUCLEOTIDE SEQUENCE [LARGE SCALE GENOMIC DNA]</scope>
    <source>
        <strain evidence="6 7">FDAARGOS_787</strain>
    </source>
</reference>
<dbReference type="Gene3D" id="1.10.10.10">
    <property type="entry name" value="Winged helix-like DNA-binding domain superfamily/Winged helix DNA-binding domain"/>
    <property type="match status" value="1"/>
</dbReference>
<dbReference type="PANTHER" id="PTHR30537:SF5">
    <property type="entry name" value="HTH-TYPE TRANSCRIPTIONAL ACTIVATOR TTDR-RELATED"/>
    <property type="match status" value="1"/>
</dbReference>
<evidence type="ECO:0000313" key="6">
    <source>
        <dbReference type="EMBL" id="QKQ45476.1"/>
    </source>
</evidence>
<dbReference type="SUPFAM" id="SSF46785">
    <property type="entry name" value="Winged helix' DNA-binding domain"/>
    <property type="match status" value="1"/>
</dbReference>
<keyword evidence="4" id="KW-0804">Transcription</keyword>
<evidence type="ECO:0000256" key="3">
    <source>
        <dbReference type="ARBA" id="ARBA00023125"/>
    </source>
</evidence>
<dbReference type="GO" id="GO:0003700">
    <property type="term" value="F:DNA-binding transcription factor activity"/>
    <property type="evidence" value="ECO:0007669"/>
    <property type="project" value="InterPro"/>
</dbReference>
<dbReference type="SUPFAM" id="SSF53850">
    <property type="entry name" value="Periplasmic binding protein-like II"/>
    <property type="match status" value="1"/>
</dbReference>
<dbReference type="CDD" id="cd08422">
    <property type="entry name" value="PBP2_CrgA_like"/>
    <property type="match status" value="1"/>
</dbReference>
<dbReference type="InterPro" id="IPR036388">
    <property type="entry name" value="WH-like_DNA-bd_sf"/>
</dbReference>
<comment type="similarity">
    <text evidence="1">Belongs to the LysR transcriptional regulatory family.</text>
</comment>
<feature type="domain" description="HTH lysR-type" evidence="5">
    <location>
        <begin position="9"/>
        <end position="66"/>
    </location>
</feature>
<dbReference type="InterPro" id="IPR005119">
    <property type="entry name" value="LysR_subst-bd"/>
</dbReference>
<evidence type="ECO:0000256" key="4">
    <source>
        <dbReference type="ARBA" id="ARBA00023163"/>
    </source>
</evidence>
<gene>
    <name evidence="6" type="ORF">FOC81_01600</name>
</gene>
<evidence type="ECO:0000256" key="2">
    <source>
        <dbReference type="ARBA" id="ARBA00023015"/>
    </source>
</evidence>
<dbReference type="GO" id="GO:0043565">
    <property type="term" value="F:sequence-specific DNA binding"/>
    <property type="evidence" value="ECO:0007669"/>
    <property type="project" value="TreeGrafter"/>
</dbReference>
<dbReference type="PROSITE" id="PS50931">
    <property type="entry name" value="HTH_LYSR"/>
    <property type="match status" value="1"/>
</dbReference>
<proteinExistence type="inferred from homology"/>
<evidence type="ECO:0000256" key="1">
    <source>
        <dbReference type="ARBA" id="ARBA00009437"/>
    </source>
</evidence>
<dbReference type="Pfam" id="PF03466">
    <property type="entry name" value="LysR_substrate"/>
    <property type="match status" value="1"/>
</dbReference>
<evidence type="ECO:0000313" key="7">
    <source>
        <dbReference type="Proteomes" id="UP000509782"/>
    </source>
</evidence>
<sequence>MTKTRRLEDLWSHIHCLGVLADTGSYTAAARRLQISKASVSQRIVELEQAAGVPLVRRTTRSVSLTEAGASLVDHTASAYQRIEEGFSAVRDLSEGPRGVLSVTAPVALGRQIVAPLIPGFLKRFPEVRIQLELSDHLASLATEGFDLAIRHVAGVPDTHVASLICETRSILVATPEYLSKHGTPRTPTDLASHNCLHYLRRSGAATWSFESRARDKRVAVPVRGSFTANNSEVLREAAAGSLGIALLPDFSAGPALRSGALVEVLQGWRVAGEFAERLYAVRPYTPRVPLTVSSFVHYLRQAIPASEGLGGSPAPDAS</sequence>
<dbReference type="EMBL" id="CP054569">
    <property type="protein sequence ID" value="QKQ45476.1"/>
    <property type="molecule type" value="Genomic_DNA"/>
</dbReference>
<dbReference type="AlphaFoldDB" id="A0A6N0JFA8"/>
<dbReference type="InterPro" id="IPR036390">
    <property type="entry name" value="WH_DNA-bd_sf"/>
</dbReference>
<dbReference type="InterPro" id="IPR058163">
    <property type="entry name" value="LysR-type_TF_proteobact-type"/>
</dbReference>
<organism evidence="6 7">
    <name type="scientific">Achromobacter denitrificans</name>
    <name type="common">Alcaligenes denitrificans</name>
    <dbReference type="NCBI Taxonomy" id="32002"/>
    <lineage>
        <taxon>Bacteria</taxon>
        <taxon>Pseudomonadati</taxon>
        <taxon>Pseudomonadota</taxon>
        <taxon>Betaproteobacteria</taxon>
        <taxon>Burkholderiales</taxon>
        <taxon>Alcaligenaceae</taxon>
        <taxon>Achromobacter</taxon>
    </lineage>
</organism>
<dbReference type="GO" id="GO:0006351">
    <property type="term" value="P:DNA-templated transcription"/>
    <property type="evidence" value="ECO:0007669"/>
    <property type="project" value="TreeGrafter"/>
</dbReference>
<dbReference type="RefSeq" id="WP_088147482.1">
    <property type="nucleotide sequence ID" value="NZ_CP054569.1"/>
</dbReference>